<protein>
    <submittedName>
        <fullName evidence="8">Tetratricopeptide repeat protein</fullName>
    </submittedName>
</protein>
<evidence type="ECO:0000259" key="7">
    <source>
        <dbReference type="PROSITE" id="PS51755"/>
    </source>
</evidence>
<dbReference type="PANTHER" id="PTHR35807">
    <property type="entry name" value="TRANSCRIPTIONAL REGULATOR REDD-RELATED"/>
    <property type="match status" value="1"/>
</dbReference>
<dbReference type="Gene3D" id="1.25.40.10">
    <property type="entry name" value="Tetratricopeptide repeat domain"/>
    <property type="match status" value="2"/>
</dbReference>
<evidence type="ECO:0000256" key="6">
    <source>
        <dbReference type="PROSITE-ProRule" id="PRU01091"/>
    </source>
</evidence>
<dbReference type="SUPFAM" id="SSF46894">
    <property type="entry name" value="C-terminal effector domain of the bipartite response regulators"/>
    <property type="match status" value="1"/>
</dbReference>
<organism evidence="8 9">
    <name type="scientific">Dactylosporangium fulvum</name>
    <dbReference type="NCBI Taxonomy" id="53359"/>
    <lineage>
        <taxon>Bacteria</taxon>
        <taxon>Bacillati</taxon>
        <taxon>Actinomycetota</taxon>
        <taxon>Actinomycetes</taxon>
        <taxon>Micromonosporales</taxon>
        <taxon>Micromonosporaceae</taxon>
        <taxon>Dactylosporangium</taxon>
    </lineage>
</organism>
<feature type="DNA-binding region" description="OmpR/PhoB-type" evidence="6">
    <location>
        <begin position="1"/>
        <end position="93"/>
    </location>
</feature>
<gene>
    <name evidence="8" type="ORF">Dfulv_36225</name>
</gene>
<keyword evidence="3 6" id="KW-0238">DNA-binding</keyword>
<keyword evidence="2" id="KW-0805">Transcription regulation</keyword>
<dbReference type="Pfam" id="PF13424">
    <property type="entry name" value="TPR_12"/>
    <property type="match status" value="1"/>
</dbReference>
<dbReference type="InterPro" id="IPR051677">
    <property type="entry name" value="AfsR-DnrI-RedD_regulator"/>
</dbReference>
<dbReference type="Gene3D" id="3.40.50.300">
    <property type="entry name" value="P-loop containing nucleotide triphosphate hydrolases"/>
    <property type="match status" value="1"/>
</dbReference>
<comment type="similarity">
    <text evidence="1">Belongs to the AfsR/DnrI/RedD regulatory family.</text>
</comment>
<dbReference type="Proteomes" id="UP001059617">
    <property type="component" value="Chromosome"/>
</dbReference>
<dbReference type="SMART" id="SM01043">
    <property type="entry name" value="BTAD"/>
    <property type="match status" value="1"/>
</dbReference>
<dbReference type="SMART" id="SM00862">
    <property type="entry name" value="Trans_reg_C"/>
    <property type="match status" value="1"/>
</dbReference>
<dbReference type="Pfam" id="PF13374">
    <property type="entry name" value="TPR_10"/>
    <property type="match status" value="1"/>
</dbReference>
<dbReference type="InterPro" id="IPR036388">
    <property type="entry name" value="WH-like_DNA-bd_sf"/>
</dbReference>
<evidence type="ECO:0000256" key="5">
    <source>
        <dbReference type="PROSITE-ProRule" id="PRU00339"/>
    </source>
</evidence>
<dbReference type="Gene3D" id="1.10.10.10">
    <property type="entry name" value="Winged helix-like DNA-binding domain superfamily/Winged helix DNA-binding domain"/>
    <property type="match status" value="1"/>
</dbReference>
<dbReference type="PRINTS" id="PR00364">
    <property type="entry name" value="DISEASERSIST"/>
</dbReference>
<dbReference type="InterPro" id="IPR027417">
    <property type="entry name" value="P-loop_NTPase"/>
</dbReference>
<dbReference type="InterPro" id="IPR019734">
    <property type="entry name" value="TPR_rpt"/>
</dbReference>
<dbReference type="SMART" id="SM00028">
    <property type="entry name" value="TPR"/>
    <property type="match status" value="4"/>
</dbReference>
<feature type="repeat" description="TPR" evidence="5">
    <location>
        <begin position="795"/>
        <end position="828"/>
    </location>
</feature>
<reference evidence="8" key="2">
    <citation type="submission" date="2022-09" db="EMBL/GenBank/DDBJ databases">
        <title>Biosynthetic gene clusters of Dactylosporangioum fulvum.</title>
        <authorList>
            <person name="Caradec T."/>
        </authorList>
    </citation>
    <scope>NUCLEOTIDE SEQUENCE</scope>
    <source>
        <strain evidence="8">NRRL B-16292</strain>
    </source>
</reference>
<evidence type="ECO:0000256" key="4">
    <source>
        <dbReference type="ARBA" id="ARBA00023163"/>
    </source>
</evidence>
<evidence type="ECO:0000256" key="3">
    <source>
        <dbReference type="ARBA" id="ARBA00023125"/>
    </source>
</evidence>
<dbReference type="RefSeq" id="WP_259858340.1">
    <property type="nucleotide sequence ID" value="NZ_BAAAST010000043.1"/>
</dbReference>
<dbReference type="PROSITE" id="PS50005">
    <property type="entry name" value="TPR"/>
    <property type="match status" value="2"/>
</dbReference>
<evidence type="ECO:0000313" key="9">
    <source>
        <dbReference type="Proteomes" id="UP001059617"/>
    </source>
</evidence>
<name>A0ABY5VTQ8_9ACTN</name>
<accession>A0ABY5VTQ8</accession>
<dbReference type="InterPro" id="IPR011990">
    <property type="entry name" value="TPR-like_helical_dom_sf"/>
</dbReference>
<evidence type="ECO:0000313" key="8">
    <source>
        <dbReference type="EMBL" id="UWP80577.1"/>
    </source>
</evidence>
<dbReference type="EMBL" id="CP073720">
    <property type="protein sequence ID" value="UWP80577.1"/>
    <property type="molecule type" value="Genomic_DNA"/>
</dbReference>
<dbReference type="Pfam" id="PF03704">
    <property type="entry name" value="BTAD"/>
    <property type="match status" value="1"/>
</dbReference>
<keyword evidence="4" id="KW-0804">Transcription</keyword>
<feature type="domain" description="OmpR/PhoB-type" evidence="7">
    <location>
        <begin position="1"/>
        <end position="93"/>
    </location>
</feature>
<keyword evidence="5" id="KW-0802">TPR repeat</keyword>
<dbReference type="InterPro" id="IPR016032">
    <property type="entry name" value="Sig_transdc_resp-reg_C-effctor"/>
</dbReference>
<sequence length="934" mass="101666">MEFRLLGSIEAHAGETPIDVGHARQRGVLAALLVDAGEVVRADQLVERVWGARPPQRAQSTLYSYLSRLRRALTTGSGQPLLRRRSGGYLLAIDRLAVDLHLFRHLCAQARSASDDDAASAMLGEALGLWRGTAFADLDTPYFNLQRDATDQERLAAELDRCDIRLRLGHHGELLAELLTRAEAYPLDERATGQFMLALFRSGRVADALAHYRLTRRRLSEELGSDPSMALQQLHERIIAGDPVLNAAGAPAPRARLLVEAPRQLPAPPAVFVGRAWEMAELDRVADTGDVLGIAVIGGTGGIGKTSLALHWAHRNIDRFPAGQLYVDLRGFDPAGNPVPASVALHGFLEALGVAPTEIPADLPSRTALYRSLVAGRRMLVLLDNANSTAQVEPLLPGSPDCMVLVTGRRQFAGLVTAFGARPLALDALPRSEGQELLVHHLGWHRAAREPEAAAALVAHCAGLPLATSIVAARARIQSGLPLAVLAEELGDRSARLDALDADDLNADLRAVFSSSYQALDPDLARMFGLLGDAPGPDISLSAVAELTGQSAARTRVALRRLTAAYLLQEHVAGRYRMHDLVHLYAAERCAHDQPAAVVGSARQRLASFYTGIALAADRLLSPQRTAITMDPARARPSGAPTDAAAAMAWFEAEHRCLLALHREVVEHGRHAEAWQLAWSLDTFQWRRGYLHERVAMLQAAIAATETLANRAALALNHRLLGRAYVPLGQHARALHHLRQATAGYEEAGDADGQAQTQLNLALAWEHVGDYRQALTHAAANLRIRAALGNPAREAEALNALGWYHARVQDYEEAARYCHRALALCREQGYREGEAYTSDSLGYIAYHSGRPAPALRHYLDALRLRRELGDTYEEADTLVHLGDVYRAVGRTADALSAWREALALYEEQHRARQAASVLDKLVEVRAGRVHEETA</sequence>
<dbReference type="InterPro" id="IPR005158">
    <property type="entry name" value="BTAD"/>
</dbReference>
<dbReference type="PROSITE" id="PS51755">
    <property type="entry name" value="OMPR_PHOB"/>
    <property type="match status" value="1"/>
</dbReference>
<dbReference type="PANTHER" id="PTHR35807:SF1">
    <property type="entry name" value="TRANSCRIPTIONAL REGULATOR REDD"/>
    <property type="match status" value="1"/>
</dbReference>
<feature type="repeat" description="TPR" evidence="5">
    <location>
        <begin position="875"/>
        <end position="908"/>
    </location>
</feature>
<dbReference type="CDD" id="cd15831">
    <property type="entry name" value="BTAD"/>
    <property type="match status" value="1"/>
</dbReference>
<keyword evidence="9" id="KW-1185">Reference proteome</keyword>
<reference evidence="8" key="1">
    <citation type="submission" date="2021-04" db="EMBL/GenBank/DDBJ databases">
        <authorList>
            <person name="Hartkoorn R.C."/>
            <person name="Beaudoing E."/>
            <person name="Hot D."/>
        </authorList>
    </citation>
    <scope>NUCLEOTIDE SEQUENCE</scope>
    <source>
        <strain evidence="8">NRRL B-16292</strain>
    </source>
</reference>
<dbReference type="Pfam" id="PF00486">
    <property type="entry name" value="Trans_reg_C"/>
    <property type="match status" value="1"/>
</dbReference>
<evidence type="ECO:0000256" key="1">
    <source>
        <dbReference type="ARBA" id="ARBA00005820"/>
    </source>
</evidence>
<dbReference type="SUPFAM" id="SSF48452">
    <property type="entry name" value="TPR-like"/>
    <property type="match status" value="3"/>
</dbReference>
<dbReference type="SUPFAM" id="SSF52540">
    <property type="entry name" value="P-loop containing nucleoside triphosphate hydrolases"/>
    <property type="match status" value="1"/>
</dbReference>
<proteinExistence type="inferred from homology"/>
<dbReference type="InterPro" id="IPR001867">
    <property type="entry name" value="OmpR/PhoB-type_DNA-bd"/>
</dbReference>
<evidence type="ECO:0000256" key="2">
    <source>
        <dbReference type="ARBA" id="ARBA00023015"/>
    </source>
</evidence>